<feature type="transmembrane region" description="Helical" evidence="1">
    <location>
        <begin position="153"/>
        <end position="177"/>
    </location>
</feature>
<reference evidence="2 3" key="1">
    <citation type="journal article" date="2011" name="J. Bacteriol.">
        <title>Draft Genome Sequence of Gordonia neofelifaecis NRRL B-59395, a Cholesterol-Degrading Actinomycete.</title>
        <authorList>
            <person name="Ge F."/>
            <person name="Li W."/>
            <person name="Chen G."/>
            <person name="Liu Y."/>
            <person name="Zhang G."/>
            <person name="Yong B."/>
            <person name="Wang Q."/>
            <person name="Wang N."/>
            <person name="Huang Z."/>
            <person name="Li W."/>
            <person name="Wang J."/>
            <person name="Wu C."/>
            <person name="Xie Q."/>
            <person name="Liu G."/>
        </authorList>
    </citation>
    <scope>NUCLEOTIDE SEQUENCE [LARGE SCALE GENOMIC DNA]</scope>
    <source>
        <strain evidence="2 3">NRRL B-59395</strain>
    </source>
</reference>
<feature type="transmembrane region" description="Helical" evidence="1">
    <location>
        <begin position="26"/>
        <end position="46"/>
    </location>
</feature>
<protein>
    <submittedName>
        <fullName evidence="2">Uncharacterized protein</fullName>
    </submittedName>
</protein>
<feature type="transmembrane region" description="Helical" evidence="1">
    <location>
        <begin position="130"/>
        <end position="147"/>
    </location>
</feature>
<dbReference type="RefSeq" id="WP_009679152.1">
    <property type="nucleotide sequence ID" value="NZ_AEUD01000007.1"/>
</dbReference>
<evidence type="ECO:0000313" key="2">
    <source>
        <dbReference type="EMBL" id="EGD55120.1"/>
    </source>
</evidence>
<proteinExistence type="predicted"/>
<keyword evidence="1" id="KW-1133">Transmembrane helix</keyword>
<dbReference type="eggNOG" id="ENOG5030JR4">
    <property type="taxonomic scope" value="Bacteria"/>
</dbReference>
<accession>F1YJ87</accession>
<evidence type="ECO:0000313" key="3">
    <source>
        <dbReference type="Proteomes" id="UP000035065"/>
    </source>
</evidence>
<organism evidence="2 3">
    <name type="scientific">Gordonia neofelifaecis NRRL B-59395</name>
    <dbReference type="NCBI Taxonomy" id="644548"/>
    <lineage>
        <taxon>Bacteria</taxon>
        <taxon>Bacillati</taxon>
        <taxon>Actinomycetota</taxon>
        <taxon>Actinomycetes</taxon>
        <taxon>Mycobacteriales</taxon>
        <taxon>Gordoniaceae</taxon>
        <taxon>Gordonia</taxon>
    </lineage>
</organism>
<dbReference type="STRING" id="644548.SCNU_09619"/>
<sequence>MTAGDPVPVAGKTSDVATMLGLRNPAAAFLAAGAWLALLFIGVASGGIEVPVAYLAGFALLGGGWFVVLASPSDPMRLPDAMIAALTAAAACGLAVSSTDLGDRAVVLALGGSAALTFVMLAVRGRTGVAWLGGLVSLIAIVVAAAARGEDIAVAVGIVMPGNTGILAMATFFAMLVRPRAQQIGALRRLGERDRQAEGVRMVRDARLSRLQDQVRPLLEYIASGARLSDDQVAACLLIEAGLRDRIRAPGLDAPEVADAAWDARGRGVRVLLLDDREKATWDDESAQFAKVRDAAVGVLVGARAGAQVTVRLLPERRDSFATIAIAEGGQVRRIDFPTGDLGDVE</sequence>
<feature type="transmembrane region" description="Helical" evidence="1">
    <location>
        <begin position="105"/>
        <end position="123"/>
    </location>
</feature>
<feature type="transmembrane region" description="Helical" evidence="1">
    <location>
        <begin position="52"/>
        <end position="69"/>
    </location>
</feature>
<keyword evidence="1" id="KW-0812">Transmembrane</keyword>
<name>F1YJ87_9ACTN</name>
<dbReference type="OrthoDB" id="4465106at2"/>
<feature type="transmembrane region" description="Helical" evidence="1">
    <location>
        <begin position="81"/>
        <end position="99"/>
    </location>
</feature>
<gene>
    <name evidence="2" type="ORF">SCNU_09619</name>
</gene>
<dbReference type="AlphaFoldDB" id="F1YJ87"/>
<dbReference type="EMBL" id="AEUD01000007">
    <property type="protein sequence ID" value="EGD55120.1"/>
    <property type="molecule type" value="Genomic_DNA"/>
</dbReference>
<evidence type="ECO:0000256" key="1">
    <source>
        <dbReference type="SAM" id="Phobius"/>
    </source>
</evidence>
<keyword evidence="1" id="KW-0472">Membrane</keyword>
<comment type="caution">
    <text evidence="2">The sequence shown here is derived from an EMBL/GenBank/DDBJ whole genome shotgun (WGS) entry which is preliminary data.</text>
</comment>
<keyword evidence="3" id="KW-1185">Reference proteome</keyword>
<dbReference type="Proteomes" id="UP000035065">
    <property type="component" value="Unassembled WGS sequence"/>
</dbReference>